<dbReference type="GO" id="GO:0016614">
    <property type="term" value="F:oxidoreductase activity, acting on CH-OH group of donors"/>
    <property type="evidence" value="ECO:0007669"/>
    <property type="project" value="InterPro"/>
</dbReference>
<keyword evidence="3" id="KW-0274">FAD</keyword>
<dbReference type="Pfam" id="PF05199">
    <property type="entry name" value="GMC_oxred_C"/>
    <property type="match status" value="1"/>
</dbReference>
<dbReference type="InterPro" id="IPR012132">
    <property type="entry name" value="GMC_OxRdtase"/>
</dbReference>
<keyword evidence="2" id="KW-0285">Flavoprotein</keyword>
<dbReference type="Gene3D" id="3.50.50.60">
    <property type="entry name" value="FAD/NAD(P)-binding domain"/>
    <property type="match status" value="2"/>
</dbReference>
<feature type="domain" description="Glucose-methanol-choline oxidoreductase N-terminal" evidence="5">
    <location>
        <begin position="77"/>
        <end position="301"/>
    </location>
</feature>
<keyword evidence="8" id="KW-1185">Reference proteome</keyword>
<feature type="domain" description="Glucose-methanol-choline oxidoreductase C-terminal" evidence="6">
    <location>
        <begin position="381"/>
        <end position="491"/>
    </location>
</feature>
<comment type="similarity">
    <text evidence="1">Belongs to the GMC oxidoreductase family.</text>
</comment>
<dbReference type="PANTHER" id="PTHR46056">
    <property type="entry name" value="LONG-CHAIN-ALCOHOL OXIDASE"/>
    <property type="match status" value="1"/>
</dbReference>
<dbReference type="SUPFAM" id="SSF51905">
    <property type="entry name" value="FAD/NAD(P)-binding domain"/>
    <property type="match status" value="1"/>
</dbReference>
<reference evidence="7 8" key="1">
    <citation type="submission" date="2019-03" db="EMBL/GenBank/DDBJ databases">
        <title>Genomic Encyclopedia of Type Strains, Phase IV (KMG-IV): sequencing the most valuable type-strain genomes for metagenomic binning, comparative biology and taxonomic classification.</title>
        <authorList>
            <person name="Goeker M."/>
        </authorList>
    </citation>
    <scope>NUCLEOTIDE SEQUENCE [LARGE SCALE GENOMIC DNA]</scope>
    <source>
        <strain evidence="7 8">DSM 19377</strain>
    </source>
</reference>
<name>A0A4R2NZT0_9BACL</name>
<comment type="caution">
    <text evidence="7">The sequence shown here is derived from an EMBL/GenBank/DDBJ whole genome shotgun (WGS) entry which is preliminary data.</text>
</comment>
<keyword evidence="4" id="KW-0560">Oxidoreductase</keyword>
<evidence type="ECO:0000259" key="5">
    <source>
        <dbReference type="Pfam" id="PF00732"/>
    </source>
</evidence>
<dbReference type="RefSeq" id="WP_132746491.1">
    <property type="nucleotide sequence ID" value="NZ_SLXK01000017.1"/>
</dbReference>
<dbReference type="Pfam" id="PF13450">
    <property type="entry name" value="NAD_binding_8"/>
    <property type="match status" value="1"/>
</dbReference>
<dbReference type="Pfam" id="PF00732">
    <property type="entry name" value="GMC_oxred_N"/>
    <property type="match status" value="1"/>
</dbReference>
<organism evidence="7 8">
    <name type="scientific">Scopulibacillus darangshiensis</name>
    <dbReference type="NCBI Taxonomy" id="442528"/>
    <lineage>
        <taxon>Bacteria</taxon>
        <taxon>Bacillati</taxon>
        <taxon>Bacillota</taxon>
        <taxon>Bacilli</taxon>
        <taxon>Bacillales</taxon>
        <taxon>Sporolactobacillaceae</taxon>
        <taxon>Scopulibacillus</taxon>
    </lineage>
</organism>
<proteinExistence type="inferred from homology"/>
<evidence type="ECO:0000256" key="1">
    <source>
        <dbReference type="ARBA" id="ARBA00010790"/>
    </source>
</evidence>
<accession>A0A4R2NZT0</accession>
<evidence type="ECO:0000256" key="4">
    <source>
        <dbReference type="ARBA" id="ARBA00023002"/>
    </source>
</evidence>
<dbReference type="AlphaFoldDB" id="A0A4R2NZT0"/>
<dbReference type="InterPro" id="IPR007867">
    <property type="entry name" value="GMC_OxRtase_C"/>
</dbReference>
<gene>
    <name evidence="7" type="ORF">EV207_11757</name>
</gene>
<sequence>MDNRYDIIIIGTGAGGGTLAYALKDSGLKVLILERGDNLPQEPENWSARATFTEKRYKAKEKWYDEQGKPFAPGVNYYVGGNTKVYGAVMFRLRKEDFKEIEHEGGRISPAWPISYDDLEPYYARAEELYLVHGKTGEDSTDPPRSSPFPFPAVSHEPTIETLSVSLKKQGLHPSHLPMAVDLREGGRCIRCKTCDGFPCKVHAKGDADVCCVQPALKSSNVTMMTNAYARRILTDESGSKAKAVEYERDGKIHTVGADTIVVSCGAVNSAALLLRSANGKHPEGLANQSGLVGRNYMMHINTGLVALRHKENTTIFQKTLTINDFYFGTRDFPYPMGNLQMLGKLQGPMMKDAKPFVPDIILNGVAKRSVDWFVMTEDLPHAENRVTLTKDGQIQVSWKPNNTVAHKKLIEEAKKMMRHAGYPIVVAQPMGGIETNSHQCGTICFGNDPDTSVLDQFCRSHTVKNLYVVDASFFPSSAAVNPALTIAAQALRVADHMLQKKSMPASDEVYV</sequence>
<dbReference type="GO" id="GO:0050660">
    <property type="term" value="F:flavin adenine dinucleotide binding"/>
    <property type="evidence" value="ECO:0007669"/>
    <property type="project" value="InterPro"/>
</dbReference>
<evidence type="ECO:0000313" key="7">
    <source>
        <dbReference type="EMBL" id="TCP27830.1"/>
    </source>
</evidence>
<evidence type="ECO:0000313" key="8">
    <source>
        <dbReference type="Proteomes" id="UP000295416"/>
    </source>
</evidence>
<protein>
    <submittedName>
        <fullName evidence="7">Choline dehydrogenase-like flavoprotein</fullName>
    </submittedName>
</protein>
<dbReference type="InterPro" id="IPR036188">
    <property type="entry name" value="FAD/NAD-bd_sf"/>
</dbReference>
<evidence type="ECO:0000259" key="6">
    <source>
        <dbReference type="Pfam" id="PF05199"/>
    </source>
</evidence>
<dbReference type="OrthoDB" id="9787779at2"/>
<dbReference type="EMBL" id="SLXK01000017">
    <property type="protein sequence ID" value="TCP27830.1"/>
    <property type="molecule type" value="Genomic_DNA"/>
</dbReference>
<dbReference type="InterPro" id="IPR000172">
    <property type="entry name" value="GMC_OxRdtase_N"/>
</dbReference>
<evidence type="ECO:0000256" key="2">
    <source>
        <dbReference type="ARBA" id="ARBA00022630"/>
    </source>
</evidence>
<dbReference type="PIRSF" id="PIRSF000137">
    <property type="entry name" value="Alcohol_oxidase"/>
    <property type="match status" value="1"/>
</dbReference>
<dbReference type="Proteomes" id="UP000295416">
    <property type="component" value="Unassembled WGS sequence"/>
</dbReference>
<evidence type="ECO:0000256" key="3">
    <source>
        <dbReference type="ARBA" id="ARBA00022827"/>
    </source>
</evidence>
<dbReference type="PANTHER" id="PTHR46056:SF12">
    <property type="entry name" value="LONG-CHAIN-ALCOHOL OXIDASE"/>
    <property type="match status" value="1"/>
</dbReference>